<dbReference type="CDD" id="cd06171">
    <property type="entry name" value="Sigma70_r4"/>
    <property type="match status" value="1"/>
</dbReference>
<dbReference type="InterPro" id="IPR000792">
    <property type="entry name" value="Tscrpt_reg_LuxR_C"/>
</dbReference>
<name>A0A953L8N8_9BACT</name>
<sequence>MVDLEQIFYEYRNKVFGFFVKNLSDQELSRDYTQEVFFQLCKRQDELQDIQYLNRYIFLMCRNMVINHLHKAALDKKHKEHLVRSWEDLRIRGNSPIDRQIDADHYRTVMAQSINQLPPRQQEIFALSKQQGWSNQQIAQKLGLSPNTVKNHLHQAMKNLRATIPNSEIMILILSVGFML</sequence>
<dbReference type="Gene3D" id="1.10.10.10">
    <property type="entry name" value="Winged helix-like DNA-binding domain superfamily/Winged helix DNA-binding domain"/>
    <property type="match status" value="1"/>
</dbReference>
<evidence type="ECO:0000259" key="5">
    <source>
        <dbReference type="SMART" id="SM00421"/>
    </source>
</evidence>
<organism evidence="6 7">
    <name type="scientific">Membranihabitans marinus</name>
    <dbReference type="NCBI Taxonomy" id="1227546"/>
    <lineage>
        <taxon>Bacteria</taxon>
        <taxon>Pseudomonadati</taxon>
        <taxon>Bacteroidota</taxon>
        <taxon>Saprospiria</taxon>
        <taxon>Saprospirales</taxon>
        <taxon>Saprospiraceae</taxon>
        <taxon>Membranihabitans</taxon>
    </lineage>
</organism>
<dbReference type="GO" id="GO:0003677">
    <property type="term" value="F:DNA binding"/>
    <property type="evidence" value="ECO:0007669"/>
    <property type="project" value="InterPro"/>
</dbReference>
<dbReference type="PANTHER" id="PTHR43133">
    <property type="entry name" value="RNA POLYMERASE ECF-TYPE SIGMA FACTO"/>
    <property type="match status" value="1"/>
</dbReference>
<comment type="similarity">
    <text evidence="1">Belongs to the sigma-70 factor family. ECF subfamily.</text>
</comment>
<keyword evidence="4" id="KW-0804">Transcription</keyword>
<dbReference type="AlphaFoldDB" id="A0A953L8N8"/>
<protein>
    <submittedName>
        <fullName evidence="6">Sigma-70 family RNA polymerase sigma factor</fullName>
    </submittedName>
</protein>
<feature type="domain" description="HTH luxR-type" evidence="5">
    <location>
        <begin position="114"/>
        <end position="175"/>
    </location>
</feature>
<evidence type="ECO:0000256" key="2">
    <source>
        <dbReference type="ARBA" id="ARBA00023015"/>
    </source>
</evidence>
<evidence type="ECO:0000256" key="3">
    <source>
        <dbReference type="ARBA" id="ARBA00023082"/>
    </source>
</evidence>
<reference evidence="6" key="1">
    <citation type="submission" date="2021-06" db="EMBL/GenBank/DDBJ databases">
        <title>44 bacteria genomes isolated from Dapeng, Shenzhen.</title>
        <authorList>
            <person name="Zheng W."/>
            <person name="Yu S."/>
            <person name="Huang Y."/>
        </authorList>
    </citation>
    <scope>NUCLEOTIDE SEQUENCE</scope>
    <source>
        <strain evidence="6">DP5N28-2</strain>
    </source>
</reference>
<dbReference type="RefSeq" id="WP_222578279.1">
    <property type="nucleotide sequence ID" value="NZ_JAHVHU010000002.1"/>
</dbReference>
<evidence type="ECO:0000313" key="7">
    <source>
        <dbReference type="Proteomes" id="UP000753961"/>
    </source>
</evidence>
<proteinExistence type="inferred from homology"/>
<keyword evidence="7" id="KW-1185">Reference proteome</keyword>
<dbReference type="InterPro" id="IPR013249">
    <property type="entry name" value="RNA_pol_sigma70_r4_t2"/>
</dbReference>
<dbReference type="InterPro" id="IPR036388">
    <property type="entry name" value="WH-like_DNA-bd_sf"/>
</dbReference>
<dbReference type="SUPFAM" id="SSF88946">
    <property type="entry name" value="Sigma2 domain of RNA polymerase sigma factors"/>
    <property type="match status" value="1"/>
</dbReference>
<dbReference type="EMBL" id="JAHVHU010000002">
    <property type="protein sequence ID" value="MBY5956758.1"/>
    <property type="molecule type" value="Genomic_DNA"/>
</dbReference>
<keyword evidence="2" id="KW-0805">Transcription regulation</keyword>
<dbReference type="Gene3D" id="1.10.1740.10">
    <property type="match status" value="1"/>
</dbReference>
<dbReference type="InterPro" id="IPR014284">
    <property type="entry name" value="RNA_pol_sigma-70_dom"/>
</dbReference>
<dbReference type="PANTHER" id="PTHR43133:SF46">
    <property type="entry name" value="RNA POLYMERASE SIGMA-70 FACTOR ECF SUBFAMILY"/>
    <property type="match status" value="1"/>
</dbReference>
<dbReference type="SMART" id="SM00421">
    <property type="entry name" value="HTH_LUXR"/>
    <property type="match status" value="1"/>
</dbReference>
<dbReference type="Proteomes" id="UP000753961">
    <property type="component" value="Unassembled WGS sequence"/>
</dbReference>
<dbReference type="InterPro" id="IPR013325">
    <property type="entry name" value="RNA_pol_sigma_r2"/>
</dbReference>
<accession>A0A953L8N8</accession>
<gene>
    <name evidence="6" type="ORF">KUV50_01330</name>
</gene>
<dbReference type="InterPro" id="IPR013324">
    <property type="entry name" value="RNA_pol_sigma_r3/r4-like"/>
</dbReference>
<dbReference type="NCBIfam" id="TIGR02937">
    <property type="entry name" value="sigma70-ECF"/>
    <property type="match status" value="1"/>
</dbReference>
<keyword evidence="3" id="KW-0731">Sigma factor</keyword>
<dbReference type="GO" id="GO:0006352">
    <property type="term" value="P:DNA-templated transcription initiation"/>
    <property type="evidence" value="ECO:0007669"/>
    <property type="project" value="InterPro"/>
</dbReference>
<dbReference type="GO" id="GO:0016987">
    <property type="term" value="F:sigma factor activity"/>
    <property type="evidence" value="ECO:0007669"/>
    <property type="project" value="UniProtKB-KW"/>
</dbReference>
<comment type="caution">
    <text evidence="6">The sequence shown here is derived from an EMBL/GenBank/DDBJ whole genome shotgun (WGS) entry which is preliminary data.</text>
</comment>
<dbReference type="Pfam" id="PF08281">
    <property type="entry name" value="Sigma70_r4_2"/>
    <property type="match status" value="1"/>
</dbReference>
<evidence type="ECO:0000313" key="6">
    <source>
        <dbReference type="EMBL" id="MBY5956758.1"/>
    </source>
</evidence>
<dbReference type="SUPFAM" id="SSF88659">
    <property type="entry name" value="Sigma3 and sigma4 domains of RNA polymerase sigma factors"/>
    <property type="match status" value="1"/>
</dbReference>
<evidence type="ECO:0000256" key="4">
    <source>
        <dbReference type="ARBA" id="ARBA00023163"/>
    </source>
</evidence>
<evidence type="ECO:0000256" key="1">
    <source>
        <dbReference type="ARBA" id="ARBA00010641"/>
    </source>
</evidence>
<dbReference type="InterPro" id="IPR039425">
    <property type="entry name" value="RNA_pol_sigma-70-like"/>
</dbReference>